<gene>
    <name evidence="1" type="ORF">S03H2_27075</name>
</gene>
<feature type="non-terminal residue" evidence="1">
    <location>
        <position position="57"/>
    </location>
</feature>
<comment type="caution">
    <text evidence="1">The sequence shown here is derived from an EMBL/GenBank/DDBJ whole genome shotgun (WGS) entry which is preliminary data.</text>
</comment>
<name>X1GKQ0_9ZZZZ</name>
<evidence type="ECO:0000313" key="1">
    <source>
        <dbReference type="EMBL" id="GAH57767.1"/>
    </source>
</evidence>
<sequence length="57" mass="6371">LIDQEKATKDFLLSSYPQTKGKSEEYIKKAEPLQENNFLDVIGMKNKGGLVEPSKTA</sequence>
<dbReference type="AlphaFoldDB" id="X1GKQ0"/>
<feature type="non-terminal residue" evidence="1">
    <location>
        <position position="1"/>
    </location>
</feature>
<organism evidence="1">
    <name type="scientific">marine sediment metagenome</name>
    <dbReference type="NCBI Taxonomy" id="412755"/>
    <lineage>
        <taxon>unclassified sequences</taxon>
        <taxon>metagenomes</taxon>
        <taxon>ecological metagenomes</taxon>
    </lineage>
</organism>
<proteinExistence type="predicted"/>
<reference evidence="1" key="1">
    <citation type="journal article" date="2014" name="Front. Microbiol.">
        <title>High frequency of phylogenetically diverse reductive dehalogenase-homologous genes in deep subseafloor sedimentary metagenomes.</title>
        <authorList>
            <person name="Kawai M."/>
            <person name="Futagami T."/>
            <person name="Toyoda A."/>
            <person name="Takaki Y."/>
            <person name="Nishi S."/>
            <person name="Hori S."/>
            <person name="Arai W."/>
            <person name="Tsubouchi T."/>
            <person name="Morono Y."/>
            <person name="Uchiyama I."/>
            <person name="Ito T."/>
            <person name="Fujiyama A."/>
            <person name="Inagaki F."/>
            <person name="Takami H."/>
        </authorList>
    </citation>
    <scope>NUCLEOTIDE SEQUENCE</scope>
    <source>
        <strain evidence="1">Expedition CK06-06</strain>
    </source>
</reference>
<dbReference type="EMBL" id="BARU01016034">
    <property type="protein sequence ID" value="GAH57767.1"/>
    <property type="molecule type" value="Genomic_DNA"/>
</dbReference>
<accession>X1GKQ0</accession>
<protein>
    <submittedName>
        <fullName evidence="1">Uncharacterized protein</fullName>
    </submittedName>
</protein>